<feature type="transmembrane region" description="Helical" evidence="2">
    <location>
        <begin position="115"/>
        <end position="135"/>
    </location>
</feature>
<dbReference type="Proteomes" id="UP000649617">
    <property type="component" value="Unassembled WGS sequence"/>
</dbReference>
<comment type="caution">
    <text evidence="3">The sequence shown here is derived from an EMBL/GenBank/DDBJ whole genome shotgun (WGS) entry which is preliminary data.</text>
</comment>
<evidence type="ECO:0000313" key="3">
    <source>
        <dbReference type="EMBL" id="CAE7486246.1"/>
    </source>
</evidence>
<evidence type="ECO:0000256" key="2">
    <source>
        <dbReference type="SAM" id="Phobius"/>
    </source>
</evidence>
<keyword evidence="2" id="KW-0812">Transmembrane</keyword>
<keyword evidence="4" id="KW-1185">Reference proteome</keyword>
<feature type="transmembrane region" description="Helical" evidence="2">
    <location>
        <begin position="523"/>
        <end position="540"/>
    </location>
</feature>
<protein>
    <recommendedName>
        <fullName evidence="5">TIR domain-containing protein</fullName>
    </recommendedName>
</protein>
<evidence type="ECO:0000313" key="4">
    <source>
        <dbReference type="Proteomes" id="UP000649617"/>
    </source>
</evidence>
<evidence type="ECO:0008006" key="5">
    <source>
        <dbReference type="Google" id="ProtNLM"/>
    </source>
</evidence>
<dbReference type="EMBL" id="CAJNIZ010025747">
    <property type="protein sequence ID" value="CAE7486246.1"/>
    <property type="molecule type" value="Genomic_DNA"/>
</dbReference>
<feature type="region of interest" description="Disordered" evidence="1">
    <location>
        <begin position="554"/>
        <end position="591"/>
    </location>
</feature>
<feature type="compositionally biased region" description="Basic and acidic residues" evidence="1">
    <location>
        <begin position="566"/>
        <end position="583"/>
    </location>
</feature>
<sequence>MVHTEPSYVRTELSYIRREASAIRSEPSAVHSEPSARPARSRASSADDLLVDLEPELLRGVPIHLCLGRFGREWSQASGPGALKWRPHLSRQTTKFTYFFSHDWGTSRWRKYLTLLVYFNSWPTALVSFALGMLLGMLKLAGILTNSAWWIVAQHVFSLFVLFFWQHLREFFCPARLAFLDRLCIPQHDEEIKSRCIYGLASFLNHSDNLVVLWSPRYCSRLWCMYEMAAFLLKKKQSKRIQFLPVQMSVLWFLCYMNLASILATALVMQRLGPRVFDWNKPEGITGILLVTISQIWVVYPLFFYLMTDMPFGMAELPRQLQGFQLQDAQCFCCTNNHAHPVTGEPLACDRQLIYSVLQRWSGMRTLALEGFLDEEEVEELQEVFNNHVQQHLTPSVERTFTSSAFLMRPFVCAAVAAFCPFLSDFVANEFFRLFETSFRGSAIQNAGFPIYFFFALLCLQRVILGIAQLGARRWGPSRSRRLCVILCQVLAFSVVAFIIAPGFALCAALGGKNLLAYKRRSMLPFIPTGVLMIWGIYLLRPGQWIRASDVIGGSPKRSHRKANAPKHEVSNREREMDMRSDSSDSSCFEI</sequence>
<dbReference type="InterPro" id="IPR035897">
    <property type="entry name" value="Toll_tir_struct_dom_sf"/>
</dbReference>
<feature type="transmembrane region" description="Helical" evidence="2">
    <location>
        <begin position="483"/>
        <end position="511"/>
    </location>
</feature>
<gene>
    <name evidence="3" type="ORF">SPIL2461_LOCUS12472</name>
</gene>
<dbReference type="OrthoDB" id="408572at2759"/>
<feature type="transmembrane region" description="Helical" evidence="2">
    <location>
        <begin position="288"/>
        <end position="307"/>
    </location>
</feature>
<keyword evidence="2" id="KW-1133">Transmembrane helix</keyword>
<dbReference type="Gene3D" id="3.40.50.10140">
    <property type="entry name" value="Toll/interleukin-1 receptor homology (TIR) domain"/>
    <property type="match status" value="1"/>
</dbReference>
<dbReference type="AlphaFoldDB" id="A0A812SN11"/>
<accession>A0A812SN11</accession>
<name>A0A812SN11_SYMPI</name>
<keyword evidence="2" id="KW-0472">Membrane</keyword>
<proteinExistence type="predicted"/>
<feature type="transmembrane region" description="Helical" evidence="2">
    <location>
        <begin position="449"/>
        <end position="471"/>
    </location>
</feature>
<dbReference type="SUPFAM" id="SSF52200">
    <property type="entry name" value="Toll/Interleukin receptor TIR domain"/>
    <property type="match status" value="1"/>
</dbReference>
<feature type="transmembrane region" description="Helical" evidence="2">
    <location>
        <begin position="406"/>
        <end position="429"/>
    </location>
</feature>
<feature type="transmembrane region" description="Helical" evidence="2">
    <location>
        <begin position="243"/>
        <end position="268"/>
    </location>
</feature>
<organism evidence="3 4">
    <name type="scientific">Symbiodinium pilosum</name>
    <name type="common">Dinoflagellate</name>
    <dbReference type="NCBI Taxonomy" id="2952"/>
    <lineage>
        <taxon>Eukaryota</taxon>
        <taxon>Sar</taxon>
        <taxon>Alveolata</taxon>
        <taxon>Dinophyceae</taxon>
        <taxon>Suessiales</taxon>
        <taxon>Symbiodiniaceae</taxon>
        <taxon>Symbiodinium</taxon>
    </lineage>
</organism>
<reference evidence="3" key="1">
    <citation type="submission" date="2021-02" db="EMBL/GenBank/DDBJ databases">
        <authorList>
            <person name="Dougan E. K."/>
            <person name="Rhodes N."/>
            <person name="Thang M."/>
            <person name="Chan C."/>
        </authorList>
    </citation>
    <scope>NUCLEOTIDE SEQUENCE</scope>
</reference>
<evidence type="ECO:0000256" key="1">
    <source>
        <dbReference type="SAM" id="MobiDB-lite"/>
    </source>
</evidence>
<feature type="transmembrane region" description="Helical" evidence="2">
    <location>
        <begin position="147"/>
        <end position="165"/>
    </location>
</feature>